<proteinExistence type="predicted"/>
<reference evidence="1" key="2">
    <citation type="journal article" date="2015" name="Data Brief">
        <title>Shoot transcriptome of the giant reed, Arundo donax.</title>
        <authorList>
            <person name="Barrero R.A."/>
            <person name="Guerrero F.D."/>
            <person name="Moolhuijzen P."/>
            <person name="Goolsby J.A."/>
            <person name="Tidwell J."/>
            <person name="Bellgard S.E."/>
            <person name="Bellgard M.I."/>
        </authorList>
    </citation>
    <scope>NUCLEOTIDE SEQUENCE</scope>
    <source>
        <tissue evidence="1">Shoot tissue taken approximately 20 cm above the soil surface</tissue>
    </source>
</reference>
<evidence type="ECO:0000313" key="1">
    <source>
        <dbReference type="EMBL" id="JAE07488.1"/>
    </source>
</evidence>
<protein>
    <submittedName>
        <fullName evidence="1">Uncharacterized protein</fullName>
    </submittedName>
</protein>
<name>A0A0A9FGV1_ARUDO</name>
<organism evidence="1">
    <name type="scientific">Arundo donax</name>
    <name type="common">Giant reed</name>
    <name type="synonym">Donax arundinaceus</name>
    <dbReference type="NCBI Taxonomy" id="35708"/>
    <lineage>
        <taxon>Eukaryota</taxon>
        <taxon>Viridiplantae</taxon>
        <taxon>Streptophyta</taxon>
        <taxon>Embryophyta</taxon>
        <taxon>Tracheophyta</taxon>
        <taxon>Spermatophyta</taxon>
        <taxon>Magnoliopsida</taxon>
        <taxon>Liliopsida</taxon>
        <taxon>Poales</taxon>
        <taxon>Poaceae</taxon>
        <taxon>PACMAD clade</taxon>
        <taxon>Arundinoideae</taxon>
        <taxon>Arundineae</taxon>
        <taxon>Arundo</taxon>
    </lineage>
</organism>
<reference evidence="1" key="1">
    <citation type="submission" date="2014-09" db="EMBL/GenBank/DDBJ databases">
        <authorList>
            <person name="Magalhaes I.L.F."/>
            <person name="Oliveira U."/>
            <person name="Santos F.R."/>
            <person name="Vidigal T.H.D.A."/>
            <person name="Brescovit A.D."/>
            <person name="Santos A.J."/>
        </authorList>
    </citation>
    <scope>NUCLEOTIDE SEQUENCE</scope>
    <source>
        <tissue evidence="1">Shoot tissue taken approximately 20 cm above the soil surface</tissue>
    </source>
</reference>
<dbReference type="AlphaFoldDB" id="A0A0A9FGV1"/>
<dbReference type="EMBL" id="GBRH01190408">
    <property type="protein sequence ID" value="JAE07488.1"/>
    <property type="molecule type" value="Transcribed_RNA"/>
</dbReference>
<sequence length="63" mass="7137">MFLIIYLCAHLSSVHNCSKMVTFISHLAYSVQFFRCGQYPVQYMITGGVIILASASRQLTTIY</sequence>
<accession>A0A0A9FGV1</accession>